<dbReference type="SUPFAM" id="SSF52151">
    <property type="entry name" value="FabD/lysophospholipase-like"/>
    <property type="match status" value="1"/>
</dbReference>
<name>A0A9W6YWU6_AMBMO</name>
<evidence type="ECO:0000256" key="3">
    <source>
        <dbReference type="ARBA" id="ARBA00023098"/>
    </source>
</evidence>
<evidence type="ECO:0000256" key="2">
    <source>
        <dbReference type="ARBA" id="ARBA00022963"/>
    </source>
</evidence>
<dbReference type="Pfam" id="PF01734">
    <property type="entry name" value="Patatin"/>
    <property type="match status" value="1"/>
</dbReference>
<dbReference type="InterPro" id="IPR016035">
    <property type="entry name" value="Acyl_Trfase/lysoPLipase"/>
</dbReference>
<dbReference type="InterPro" id="IPR002641">
    <property type="entry name" value="PNPLA_dom"/>
</dbReference>
<keyword evidence="1" id="KW-0378">Hydrolase</keyword>
<dbReference type="InterPro" id="IPR021771">
    <property type="entry name" value="Triacylglycerol_lipase_N"/>
</dbReference>
<dbReference type="GO" id="GO:0004806">
    <property type="term" value="F:triacylglycerol lipase activity"/>
    <property type="evidence" value="ECO:0007669"/>
    <property type="project" value="InterPro"/>
</dbReference>
<accession>A0A9W6YWU6</accession>
<dbReference type="PROSITE" id="PS51635">
    <property type="entry name" value="PNPLA"/>
    <property type="match status" value="1"/>
</dbReference>
<organism evidence="6 7">
    <name type="scientific">Ambrosiozyma monospora</name>
    <name type="common">Yeast</name>
    <name type="synonym">Endomycopsis monosporus</name>
    <dbReference type="NCBI Taxonomy" id="43982"/>
    <lineage>
        <taxon>Eukaryota</taxon>
        <taxon>Fungi</taxon>
        <taxon>Dikarya</taxon>
        <taxon>Ascomycota</taxon>
        <taxon>Saccharomycotina</taxon>
        <taxon>Pichiomycetes</taxon>
        <taxon>Pichiales</taxon>
        <taxon>Pichiaceae</taxon>
        <taxon>Ambrosiozyma</taxon>
    </lineage>
</organism>
<dbReference type="AlphaFoldDB" id="A0A9W6YWU6"/>
<dbReference type="GO" id="GO:0006641">
    <property type="term" value="P:triglyceride metabolic process"/>
    <property type="evidence" value="ECO:0007669"/>
    <property type="project" value="UniProtKB-ARBA"/>
</dbReference>
<evidence type="ECO:0000256" key="1">
    <source>
        <dbReference type="ARBA" id="ARBA00022801"/>
    </source>
</evidence>
<evidence type="ECO:0000256" key="4">
    <source>
        <dbReference type="PROSITE-ProRule" id="PRU01161"/>
    </source>
</evidence>
<dbReference type="Pfam" id="PF11815">
    <property type="entry name" value="DUF3336"/>
    <property type="match status" value="1"/>
</dbReference>
<evidence type="ECO:0000259" key="5">
    <source>
        <dbReference type="PROSITE" id="PS51635"/>
    </source>
</evidence>
<dbReference type="InterPro" id="IPR050301">
    <property type="entry name" value="NTE"/>
</dbReference>
<dbReference type="PANTHER" id="PTHR14226:SF44">
    <property type="entry name" value="TRIACYLGLYCEROL LIPASE 3"/>
    <property type="match status" value="1"/>
</dbReference>
<dbReference type="PANTHER" id="PTHR14226">
    <property type="entry name" value="NEUROPATHY TARGET ESTERASE/SWISS CHEESE D.MELANOGASTER"/>
    <property type="match status" value="1"/>
</dbReference>
<dbReference type="EMBL" id="BSXU01000945">
    <property type="protein sequence ID" value="GMG22182.1"/>
    <property type="molecule type" value="Genomic_DNA"/>
</dbReference>
<feature type="domain" description="PNPLA" evidence="5">
    <location>
        <begin position="223"/>
        <end position="406"/>
    </location>
</feature>
<dbReference type="OrthoDB" id="10049244at2759"/>
<gene>
    <name evidence="6" type="ORF">Amon01_000255300</name>
</gene>
<keyword evidence="7" id="KW-1185">Reference proteome</keyword>
<dbReference type="GO" id="GO:0016042">
    <property type="term" value="P:lipid catabolic process"/>
    <property type="evidence" value="ECO:0007669"/>
    <property type="project" value="UniProtKB-KW"/>
</dbReference>
<keyword evidence="2" id="KW-0442">Lipid degradation</keyword>
<evidence type="ECO:0000313" key="6">
    <source>
        <dbReference type="EMBL" id="GMG22182.1"/>
    </source>
</evidence>
<proteinExistence type="predicted"/>
<sequence length="573" mass="66035">MLSMLFLYFTSLILSHTPPILIKLIYLLLDVSFFWVTRIWRILRYSPTRQLKHSLQKAENYQQYESITSKIDCLNGNDIWRQNFASKKYDYLLINQRLSQLRRARLHDGDYYKIMSILRSGLLRNFGGISNKQLYNKSYIGTKIVIEDYVDEVLQSLKSLDSLELNSNNLVYEDGISGSVEGGSSLGQVVIKMKPPELTLTNFNQMKLDFFHDSRQTLGTTALVLQGGSLFGLVHLGVIKALYAKNLLPRVIAGSAVGALVGAFVCCLDDFELNENLQDLISAFPPCILKDTNNVLNVIETVVKKGYSQDMQLFMEFVKLRLGEMTFEDAYLKTNRILNILVCPTDNSVPSLLNYISTPNVTIMSAIYCSLGNEVFNEEAQLIVKTQDKQLVKWEVVSNRQCEFVSPHHVHNINYPKSFTPISPYTRLTELFNVNHFIVSLARPYLAPLIGNDLKHSPTSWLLTKNMKNLLTMEIRHRLDLLDKFGLLFSFLKSMAIDEKTPRFENSEITIVPELRTLMKDFSRIFDVNKYKENIPYWIQVGERSVWPLYPMLQTRCAIEFALDDYYNLHRNR</sequence>
<keyword evidence="3" id="KW-0443">Lipid metabolism</keyword>
<reference evidence="6" key="1">
    <citation type="submission" date="2023-04" db="EMBL/GenBank/DDBJ databases">
        <title>Ambrosiozyma monospora NBRC 1965.</title>
        <authorList>
            <person name="Ichikawa N."/>
            <person name="Sato H."/>
            <person name="Tonouchi N."/>
        </authorList>
    </citation>
    <scope>NUCLEOTIDE SEQUENCE</scope>
    <source>
        <strain evidence="6">NBRC 1965</strain>
    </source>
</reference>
<evidence type="ECO:0000313" key="7">
    <source>
        <dbReference type="Proteomes" id="UP001165063"/>
    </source>
</evidence>
<protein>
    <submittedName>
        <fullName evidence="6">Unnamed protein product</fullName>
    </submittedName>
</protein>
<comment type="caution">
    <text evidence="6">The sequence shown here is derived from an EMBL/GenBank/DDBJ whole genome shotgun (WGS) entry which is preliminary data.</text>
</comment>
<dbReference type="Proteomes" id="UP001165063">
    <property type="component" value="Unassembled WGS sequence"/>
</dbReference>
<dbReference type="Gene3D" id="3.40.1090.10">
    <property type="entry name" value="Cytosolic phospholipase A2 catalytic domain"/>
    <property type="match status" value="1"/>
</dbReference>
<comment type="caution">
    <text evidence="4">Lacks conserved residue(s) required for the propagation of feature annotation.</text>
</comment>